<dbReference type="GO" id="GO:0000166">
    <property type="term" value="F:nucleotide binding"/>
    <property type="evidence" value="ECO:0007669"/>
    <property type="project" value="InterPro"/>
</dbReference>
<protein>
    <submittedName>
        <fullName evidence="3">Gfo/Idh/MocA family oxidoreductase</fullName>
    </submittedName>
</protein>
<gene>
    <name evidence="3" type="ORF">I7730_21895</name>
</gene>
<feature type="domain" description="Gfo/Idh/MocA-like oxidoreductase N-terminal" evidence="1">
    <location>
        <begin position="8"/>
        <end position="125"/>
    </location>
</feature>
<dbReference type="EMBL" id="DACRBY010000039">
    <property type="protein sequence ID" value="HAS8542449.1"/>
    <property type="molecule type" value="Genomic_DNA"/>
</dbReference>
<evidence type="ECO:0000259" key="1">
    <source>
        <dbReference type="Pfam" id="PF01408"/>
    </source>
</evidence>
<dbReference type="SUPFAM" id="SSF51735">
    <property type="entry name" value="NAD(P)-binding Rossmann-fold domains"/>
    <property type="match status" value="1"/>
</dbReference>
<dbReference type="InterPro" id="IPR055170">
    <property type="entry name" value="GFO_IDH_MocA-like_dom"/>
</dbReference>
<reference evidence="3" key="2">
    <citation type="submission" date="2019-01" db="EMBL/GenBank/DDBJ databases">
        <authorList>
            <consortium name="NCBI Pathogen Detection Project"/>
        </authorList>
    </citation>
    <scope>NUCLEOTIDE SEQUENCE</scope>
    <source>
        <strain evidence="3">BCW_3452</strain>
    </source>
</reference>
<dbReference type="InterPro" id="IPR051450">
    <property type="entry name" value="Gfo/Idh/MocA_Oxidoreductases"/>
</dbReference>
<proteinExistence type="predicted"/>
<feature type="domain" description="GFO/IDH/MocA-like oxidoreductase" evidence="2">
    <location>
        <begin position="136"/>
        <end position="270"/>
    </location>
</feature>
<evidence type="ECO:0000259" key="2">
    <source>
        <dbReference type="Pfam" id="PF22725"/>
    </source>
</evidence>
<dbReference type="Gene3D" id="3.40.50.720">
    <property type="entry name" value="NAD(P)-binding Rossmann-like Domain"/>
    <property type="match status" value="1"/>
</dbReference>
<dbReference type="Gene3D" id="3.30.360.10">
    <property type="entry name" value="Dihydrodipicolinate Reductase, domain 2"/>
    <property type="match status" value="1"/>
</dbReference>
<dbReference type="SUPFAM" id="SSF55347">
    <property type="entry name" value="Glyceraldehyde-3-phosphate dehydrogenase-like, C-terminal domain"/>
    <property type="match status" value="1"/>
</dbReference>
<dbReference type="Pfam" id="PF22725">
    <property type="entry name" value="GFO_IDH_MocA_C3"/>
    <property type="match status" value="1"/>
</dbReference>
<accession>A0A8H9N465</accession>
<sequence>MTKSKVMKFLVIGPGLIGRKHIQLIQEHPKCSVEAIVALHPEMHNNYVTEAGIPVYGTLELAFEHHTFDAVIISSPNEFHYEHALKCIDHSLPILVEKPLTDTLERAASLIKYAEDKGVPVLVGHHRTYSSFMPIAKEIIGSDKFGKLVSVQGSAQFFKPGHYFVEGEWRTKKGGGPILINLIHEIGIMRELCGEIIKVFAFASNTTREFEVEDTVAINFEFDKGCIGTFILSDCAASTKSWEMTSGENPAYPHYPKEACYHFAGTNGSLDFPSMDLTYYREVEHASWWKPFTHENIPVEAQDPLRCQLDHFVDVIQGLVSPLVSGRSGYNNMRVLDAIQQSILEEKLIYL</sequence>
<comment type="caution">
    <text evidence="3">The sequence shown here is derived from an EMBL/GenBank/DDBJ whole genome shotgun (WGS) entry which is preliminary data.</text>
</comment>
<name>A0A8H9N465_VIBVL</name>
<dbReference type="Pfam" id="PF01408">
    <property type="entry name" value="GFO_IDH_MocA"/>
    <property type="match status" value="1"/>
</dbReference>
<dbReference type="AlphaFoldDB" id="A0A8H9N465"/>
<dbReference type="PANTHER" id="PTHR43377:SF8">
    <property type="entry name" value="BLR3664 PROTEIN"/>
    <property type="match status" value="1"/>
</dbReference>
<dbReference type="InterPro" id="IPR000683">
    <property type="entry name" value="Gfo/Idh/MocA-like_OxRdtase_N"/>
</dbReference>
<reference evidence="3" key="1">
    <citation type="journal article" date="2018" name="Genome Biol.">
        <title>SKESA: strategic k-mer extension for scrupulous assemblies.</title>
        <authorList>
            <person name="Souvorov A."/>
            <person name="Agarwala R."/>
            <person name="Lipman D.J."/>
        </authorList>
    </citation>
    <scope>NUCLEOTIDE SEQUENCE</scope>
    <source>
        <strain evidence="3">BCW_3452</strain>
    </source>
</reference>
<dbReference type="PANTHER" id="PTHR43377">
    <property type="entry name" value="BILIVERDIN REDUCTASE A"/>
    <property type="match status" value="1"/>
</dbReference>
<evidence type="ECO:0000313" key="3">
    <source>
        <dbReference type="EMBL" id="HAS8542449.1"/>
    </source>
</evidence>
<dbReference type="Proteomes" id="UP000863257">
    <property type="component" value="Unassembled WGS sequence"/>
</dbReference>
<organism evidence="3">
    <name type="scientific">Vibrio vulnificus</name>
    <dbReference type="NCBI Taxonomy" id="672"/>
    <lineage>
        <taxon>Bacteria</taxon>
        <taxon>Pseudomonadati</taxon>
        <taxon>Pseudomonadota</taxon>
        <taxon>Gammaproteobacteria</taxon>
        <taxon>Vibrionales</taxon>
        <taxon>Vibrionaceae</taxon>
        <taxon>Vibrio</taxon>
    </lineage>
</organism>
<dbReference type="InterPro" id="IPR036291">
    <property type="entry name" value="NAD(P)-bd_dom_sf"/>
</dbReference>